<proteinExistence type="predicted"/>
<comment type="caution">
    <text evidence="1">The sequence shown here is derived from an EMBL/GenBank/DDBJ whole genome shotgun (WGS) entry which is preliminary data.</text>
</comment>
<accession>A0ABS6FGT7</accession>
<keyword evidence="2" id="KW-1185">Reference proteome</keyword>
<evidence type="ECO:0000313" key="2">
    <source>
        <dbReference type="Proteomes" id="UP000783742"/>
    </source>
</evidence>
<dbReference type="RefSeq" id="WP_216548171.1">
    <property type="nucleotide sequence ID" value="NZ_JAHLQO010000001.1"/>
</dbReference>
<protein>
    <recommendedName>
        <fullName evidence="3">CRISPR-associated protein Cas8a1/Csx8, subtype I</fullName>
    </recommendedName>
</protein>
<organism evidence="1 2">
    <name type="scientific">Peptoniphilus ovalis</name>
    <dbReference type="NCBI Taxonomy" id="2841503"/>
    <lineage>
        <taxon>Bacteria</taxon>
        <taxon>Bacillati</taxon>
        <taxon>Bacillota</taxon>
        <taxon>Tissierellia</taxon>
        <taxon>Tissierellales</taxon>
        <taxon>Peptoniphilaceae</taxon>
        <taxon>Peptoniphilus</taxon>
    </lineage>
</organism>
<dbReference type="EMBL" id="JAHLQO010000001">
    <property type="protein sequence ID" value="MBU5668430.1"/>
    <property type="molecule type" value="Genomic_DNA"/>
</dbReference>
<sequence>MLKECIEIFEENKIEDGQNIVIKNYVPKDGKYVLVRMNEAEWTCDEPLVLEYDKKNNKLKGEESLNYNLIKNLDYYSNLLDMNKPLDNKKIIQSSNYYSVFFKESNYPEKMNRDAIKRYFEILKDPYKKYKDKESKNLYKEVEEKLGEVNIEELEKIENWLLKNLDNFEYDLNSKVYYKFFFIYDGENRKEIFDKNIKNYKREQDRYVMVNSFNKNKYNIKIGNTSYGLSNDNMGLNDKKPYLANLVRKVKEPYMITSEEALKQKDFFDYLNSLARKGISRVYFNTENKEIYTSFKDIKYVFIGYELFLYPEKNEAAILNFKHYTKPVPSIDIEFKEFIRENLSRDLSEEEITKQKSKYLKLNDRFEVLKNINWVYFYNYYLKNRDNLEDLNIRDRDLKNILIKYGDNLSRYFLYEDDVNINSLMENLILDSIKYSLSKEYFNKAVGQFNYYLSIKEFLNKESEGEFVNFQDNMREKIRSEEKYNFESDEECLFGIGQVLRYILDQNNMKDKNLSFVKNYLGRNNPKILMRNFEKIVERYAHIIKAYRASNLNQLITNIILYEFQKNKIDDKYIIAGFLDECYIYNKKKEEIKGVENE</sequence>
<evidence type="ECO:0008006" key="3">
    <source>
        <dbReference type="Google" id="ProtNLM"/>
    </source>
</evidence>
<evidence type="ECO:0000313" key="1">
    <source>
        <dbReference type="EMBL" id="MBU5668430.1"/>
    </source>
</evidence>
<name>A0ABS6FGT7_9FIRM</name>
<gene>
    <name evidence="1" type="ORF">KQI68_01110</name>
</gene>
<dbReference type="Proteomes" id="UP000783742">
    <property type="component" value="Unassembled WGS sequence"/>
</dbReference>
<reference evidence="1 2" key="1">
    <citation type="submission" date="2021-06" db="EMBL/GenBank/DDBJ databases">
        <authorList>
            <person name="Sun Q."/>
            <person name="Li D."/>
        </authorList>
    </citation>
    <scope>NUCLEOTIDE SEQUENCE [LARGE SCALE GENOMIC DNA]</scope>
    <source>
        <strain evidence="1 2">MSJ-1</strain>
    </source>
</reference>